<evidence type="ECO:0000313" key="2">
    <source>
        <dbReference type="Proteomes" id="UP000813824"/>
    </source>
</evidence>
<accession>A0A8K0XP65</accession>
<proteinExistence type="predicted"/>
<gene>
    <name evidence="1" type="ORF">BXZ70DRAFT_216624</name>
</gene>
<reference evidence="1" key="1">
    <citation type="journal article" date="2021" name="New Phytol.">
        <title>Evolutionary innovations through gain and loss of genes in the ectomycorrhizal Boletales.</title>
        <authorList>
            <person name="Wu G."/>
            <person name="Miyauchi S."/>
            <person name="Morin E."/>
            <person name="Kuo A."/>
            <person name="Drula E."/>
            <person name="Varga T."/>
            <person name="Kohler A."/>
            <person name="Feng B."/>
            <person name="Cao Y."/>
            <person name="Lipzen A."/>
            <person name="Daum C."/>
            <person name="Hundley H."/>
            <person name="Pangilinan J."/>
            <person name="Johnson J."/>
            <person name="Barry K."/>
            <person name="LaButti K."/>
            <person name="Ng V."/>
            <person name="Ahrendt S."/>
            <person name="Min B."/>
            <person name="Choi I.G."/>
            <person name="Park H."/>
            <person name="Plett J.M."/>
            <person name="Magnuson J."/>
            <person name="Spatafora J.W."/>
            <person name="Nagy L.G."/>
            <person name="Henrissat B."/>
            <person name="Grigoriev I.V."/>
            <person name="Yang Z.L."/>
            <person name="Xu J."/>
            <person name="Martin F.M."/>
        </authorList>
    </citation>
    <scope>NUCLEOTIDE SEQUENCE</scope>
    <source>
        <strain evidence="1">KKN 215</strain>
    </source>
</reference>
<dbReference type="Proteomes" id="UP000813824">
    <property type="component" value="Unassembled WGS sequence"/>
</dbReference>
<protein>
    <submittedName>
        <fullName evidence="1">Uncharacterized protein</fullName>
    </submittedName>
</protein>
<sequence length="150" mass="16431">MTLIYHLNESLGPGVTADLSIRSAFRRATPCTPYPSRSCLPTPSHPASCPPLTSSCQPSLVVGHYRSHGSSDHLTNAPTSSGKVRCSFVLITRIPSSNTRLMGGRARSSLNRHDPLFQIPSLFTHRPPAHLRMSHHHPFVKIPCFSSLVK</sequence>
<evidence type="ECO:0000313" key="1">
    <source>
        <dbReference type="EMBL" id="KAH8099767.1"/>
    </source>
</evidence>
<keyword evidence="2" id="KW-1185">Reference proteome</keyword>
<organism evidence="1 2">
    <name type="scientific">Cristinia sonorae</name>
    <dbReference type="NCBI Taxonomy" id="1940300"/>
    <lineage>
        <taxon>Eukaryota</taxon>
        <taxon>Fungi</taxon>
        <taxon>Dikarya</taxon>
        <taxon>Basidiomycota</taxon>
        <taxon>Agaricomycotina</taxon>
        <taxon>Agaricomycetes</taxon>
        <taxon>Agaricomycetidae</taxon>
        <taxon>Agaricales</taxon>
        <taxon>Pleurotineae</taxon>
        <taxon>Stephanosporaceae</taxon>
        <taxon>Cristinia</taxon>
    </lineage>
</organism>
<comment type="caution">
    <text evidence="1">The sequence shown here is derived from an EMBL/GenBank/DDBJ whole genome shotgun (WGS) entry which is preliminary data.</text>
</comment>
<name>A0A8K0XP65_9AGAR</name>
<dbReference type="EMBL" id="JAEVFJ010000018">
    <property type="protein sequence ID" value="KAH8099767.1"/>
    <property type="molecule type" value="Genomic_DNA"/>
</dbReference>
<dbReference type="AlphaFoldDB" id="A0A8K0XP65"/>